<evidence type="ECO:0000313" key="1">
    <source>
        <dbReference type="EMBL" id="KAJ7717357.1"/>
    </source>
</evidence>
<dbReference type="AlphaFoldDB" id="A0AAD7HC73"/>
<keyword evidence="2" id="KW-1185">Reference proteome</keyword>
<evidence type="ECO:0000313" key="2">
    <source>
        <dbReference type="Proteomes" id="UP001215598"/>
    </source>
</evidence>
<dbReference type="SUPFAM" id="SSF52047">
    <property type="entry name" value="RNI-like"/>
    <property type="match status" value="1"/>
</dbReference>
<organism evidence="1 2">
    <name type="scientific">Mycena metata</name>
    <dbReference type="NCBI Taxonomy" id="1033252"/>
    <lineage>
        <taxon>Eukaryota</taxon>
        <taxon>Fungi</taxon>
        <taxon>Dikarya</taxon>
        <taxon>Basidiomycota</taxon>
        <taxon>Agaricomycotina</taxon>
        <taxon>Agaricomycetes</taxon>
        <taxon>Agaricomycetidae</taxon>
        <taxon>Agaricales</taxon>
        <taxon>Marasmiineae</taxon>
        <taxon>Mycenaceae</taxon>
        <taxon>Mycena</taxon>
    </lineage>
</organism>
<dbReference type="Proteomes" id="UP001215598">
    <property type="component" value="Unassembled WGS sequence"/>
</dbReference>
<dbReference type="InterPro" id="IPR032675">
    <property type="entry name" value="LRR_dom_sf"/>
</dbReference>
<dbReference type="EMBL" id="JARKIB010000278">
    <property type="protein sequence ID" value="KAJ7717357.1"/>
    <property type="molecule type" value="Genomic_DNA"/>
</dbReference>
<proteinExistence type="predicted"/>
<protein>
    <submittedName>
        <fullName evidence="1">Uncharacterized protein</fullName>
    </submittedName>
</protein>
<gene>
    <name evidence="1" type="ORF">B0H16DRAFT_1740648</name>
</gene>
<sequence length="373" mass="41821">MRRMVPGRGQDPTSAEVVDMIFDLIVDRSVQELYIRALDSASYDQTVRRMAEFDSSHLRKVSINLGGRRATLAGPQTIGPVAVLKNPSLLRELSLGRTFPPCNVEAVCANLTTLRLISFSWFHSALWQNLALVLAASRRITLLHLHDVECRDGFTGTSLTPCLPSLTDLVLSCYHPSALDVVSHIEMPALVNLRLDLYTNHVTRPPLQTYADGCRAFLQRIRALDIGTFYASEEDIVRFFSSMTELRLLDFRRVTRSSESFVAKFWSIARDGLLKLPQIHAVRLGKTVDEDERYSLLLSGLSPDGFHLLTRVASRGHRTPAMSIMLDSIWELSERYMDSSIVDGSLVAAHSRGIPKPFIGEQMSRAGNYELFL</sequence>
<comment type="caution">
    <text evidence="1">The sequence shown here is derived from an EMBL/GenBank/DDBJ whole genome shotgun (WGS) entry which is preliminary data.</text>
</comment>
<accession>A0AAD7HC73</accession>
<dbReference type="Gene3D" id="3.80.10.10">
    <property type="entry name" value="Ribonuclease Inhibitor"/>
    <property type="match status" value="1"/>
</dbReference>
<reference evidence="1" key="1">
    <citation type="submission" date="2023-03" db="EMBL/GenBank/DDBJ databases">
        <title>Massive genome expansion in bonnet fungi (Mycena s.s.) driven by repeated elements and novel gene families across ecological guilds.</title>
        <authorList>
            <consortium name="Lawrence Berkeley National Laboratory"/>
            <person name="Harder C.B."/>
            <person name="Miyauchi S."/>
            <person name="Viragh M."/>
            <person name="Kuo A."/>
            <person name="Thoen E."/>
            <person name="Andreopoulos B."/>
            <person name="Lu D."/>
            <person name="Skrede I."/>
            <person name="Drula E."/>
            <person name="Henrissat B."/>
            <person name="Morin E."/>
            <person name="Kohler A."/>
            <person name="Barry K."/>
            <person name="LaButti K."/>
            <person name="Morin E."/>
            <person name="Salamov A."/>
            <person name="Lipzen A."/>
            <person name="Mereny Z."/>
            <person name="Hegedus B."/>
            <person name="Baldrian P."/>
            <person name="Stursova M."/>
            <person name="Weitz H."/>
            <person name="Taylor A."/>
            <person name="Grigoriev I.V."/>
            <person name="Nagy L.G."/>
            <person name="Martin F."/>
            <person name="Kauserud H."/>
        </authorList>
    </citation>
    <scope>NUCLEOTIDE SEQUENCE</scope>
    <source>
        <strain evidence="1">CBHHK182m</strain>
    </source>
</reference>
<name>A0AAD7HC73_9AGAR</name>